<evidence type="ECO:0008006" key="3">
    <source>
        <dbReference type="Google" id="ProtNLM"/>
    </source>
</evidence>
<dbReference type="EMBL" id="VFIA01000028">
    <property type="protein sequence ID" value="MBC3793543.1"/>
    <property type="molecule type" value="Genomic_DNA"/>
</dbReference>
<protein>
    <recommendedName>
        <fullName evidence="3">DUF1842 domain-containing protein</fullName>
    </recommendedName>
</protein>
<comment type="caution">
    <text evidence="1">The sequence shown here is derived from an EMBL/GenBank/DDBJ whole genome shotgun (WGS) entry which is preliminary data.</text>
</comment>
<dbReference type="RefSeq" id="WP_186739408.1">
    <property type="nucleotide sequence ID" value="NZ_VFIA01000028.1"/>
</dbReference>
<reference evidence="1 2" key="1">
    <citation type="submission" date="2019-06" db="EMBL/GenBank/DDBJ databases">
        <title>Spirosoma utsteinense sp. nov. isolated from Antarctic ice-free soils.</title>
        <authorList>
            <person name="Tahon G."/>
        </authorList>
    </citation>
    <scope>NUCLEOTIDE SEQUENCE [LARGE SCALE GENOMIC DNA]</scope>
    <source>
        <strain evidence="1 2">LMG 31447</strain>
    </source>
</reference>
<name>A0ABR6WBL2_9BACT</name>
<keyword evidence="2" id="KW-1185">Reference proteome</keyword>
<proteinExistence type="predicted"/>
<evidence type="ECO:0000313" key="2">
    <source>
        <dbReference type="Proteomes" id="UP000700732"/>
    </source>
</evidence>
<sequence>MAKSVKFEIETYTVQLDQNATQNSFVLQLVSPDQSHGIRYKATVLFFPKNPYAPNIGQIGNLGGLNFNPISLAIFFDRSVFAGFYQVLSSEKPVSLQVQYEDDPSDPKSTFKFITAATLLTGVEMPGDFEKPLTIIAKPIFTT</sequence>
<organism evidence="1 2">
    <name type="scientific">Spirosoma utsteinense</name>
    <dbReference type="NCBI Taxonomy" id="2585773"/>
    <lineage>
        <taxon>Bacteria</taxon>
        <taxon>Pseudomonadati</taxon>
        <taxon>Bacteroidota</taxon>
        <taxon>Cytophagia</taxon>
        <taxon>Cytophagales</taxon>
        <taxon>Cytophagaceae</taxon>
        <taxon>Spirosoma</taxon>
    </lineage>
</organism>
<evidence type="ECO:0000313" key="1">
    <source>
        <dbReference type="EMBL" id="MBC3793543.1"/>
    </source>
</evidence>
<accession>A0ABR6WBL2</accession>
<gene>
    <name evidence="1" type="ORF">FH603_4062</name>
</gene>
<dbReference type="Proteomes" id="UP000700732">
    <property type="component" value="Unassembled WGS sequence"/>
</dbReference>